<protein>
    <submittedName>
        <fullName evidence="2">Uncharacterized protein</fullName>
    </submittedName>
</protein>
<dbReference type="EMBL" id="PEBX01000160">
    <property type="protein sequence ID" value="PTQ55236.1"/>
    <property type="molecule type" value="Genomic_DNA"/>
</dbReference>
<evidence type="ECO:0000313" key="2">
    <source>
        <dbReference type="EMBL" id="PTQ55236.1"/>
    </source>
</evidence>
<dbReference type="AlphaFoldDB" id="A0A2R6XXT5"/>
<reference evidence="3" key="1">
    <citation type="journal article" date="2018" name="Sci. Rep.">
        <title>Lignite coal burning seam in the remote Altai Mountains harbors a hydrogen-driven thermophilic microbial community.</title>
        <authorList>
            <person name="Kadnikov V.V."/>
            <person name="Mardanov A.V."/>
            <person name="Ivasenko D.A."/>
            <person name="Antsiferov D.V."/>
            <person name="Beletsky A.V."/>
            <person name="Karnachuk O.V."/>
            <person name="Ravin N.V."/>
        </authorList>
    </citation>
    <scope>NUCLEOTIDE SEQUENCE [LARGE SCALE GENOMIC DNA]</scope>
</reference>
<keyword evidence="1" id="KW-0175">Coiled coil</keyword>
<accession>A0A2R6XXT5</accession>
<evidence type="ECO:0000256" key="1">
    <source>
        <dbReference type="SAM" id="Coils"/>
    </source>
</evidence>
<evidence type="ECO:0000313" key="3">
    <source>
        <dbReference type="Proteomes" id="UP000244338"/>
    </source>
</evidence>
<organism evidence="2 3">
    <name type="scientific">Candidatus Carbonibacillus altaicus</name>
    <dbReference type="NCBI Taxonomy" id="2163959"/>
    <lineage>
        <taxon>Bacteria</taxon>
        <taxon>Bacillati</taxon>
        <taxon>Bacillota</taxon>
        <taxon>Bacilli</taxon>
        <taxon>Bacillales</taxon>
        <taxon>Candidatus Carbonibacillus</taxon>
    </lineage>
</organism>
<sequence>MLPQNEQEAQALYLRLQEVEATLTRIEQDIQTTQKKSAQTRAEIARVQEERQALKKDVLPILRSRYTVRPLNVWLKLLFLSDWQTRLYTEDMFQYILKRHQHKITIFLEKEKQMQALLQEELSELDKLSTLRATKDSERSKLKTVIEAWEAHLATQKDPAAYEQAMERFYRDWQTHAEPALNILLNRLNAAYIDMPGTFQDKVKINLNGAQFTLSDQELTEYLRAYDPIFQGVDVAFIDHAIQITIDLDPVLAETRAPLQNDSQKAGSPQIVSLHGHYERAEGKLGFIIDEMLYGDLLLPPEVVRKLEAQYQLGIDPSAIHPRLSISNFDMRDGLLTLWFTFQL</sequence>
<gene>
    <name evidence="2" type="ORF">BSOLF_2847</name>
</gene>
<proteinExistence type="predicted"/>
<dbReference type="Proteomes" id="UP000244338">
    <property type="component" value="Unassembled WGS sequence"/>
</dbReference>
<feature type="coiled-coil region" evidence="1">
    <location>
        <begin position="9"/>
        <end position="57"/>
    </location>
</feature>
<comment type="caution">
    <text evidence="2">The sequence shown here is derived from an EMBL/GenBank/DDBJ whole genome shotgun (WGS) entry which is preliminary data.</text>
</comment>
<name>A0A2R6XXT5_9BACL</name>